<dbReference type="EMBL" id="JBHUOM010000023">
    <property type="protein sequence ID" value="MFD2936449.1"/>
    <property type="molecule type" value="Genomic_DNA"/>
</dbReference>
<dbReference type="Proteomes" id="UP001597512">
    <property type="component" value="Unassembled WGS sequence"/>
</dbReference>
<evidence type="ECO:0000313" key="3">
    <source>
        <dbReference type="Proteomes" id="UP001597512"/>
    </source>
</evidence>
<reference evidence="3" key="1">
    <citation type="journal article" date="2019" name="Int. J. Syst. Evol. Microbiol.">
        <title>The Global Catalogue of Microorganisms (GCM) 10K type strain sequencing project: providing services to taxonomists for standard genome sequencing and annotation.</title>
        <authorList>
            <consortium name="The Broad Institute Genomics Platform"/>
            <consortium name="The Broad Institute Genome Sequencing Center for Infectious Disease"/>
            <person name="Wu L."/>
            <person name="Ma J."/>
        </authorList>
    </citation>
    <scope>NUCLEOTIDE SEQUENCE [LARGE SCALE GENOMIC DNA]</scope>
    <source>
        <strain evidence="3">KCTC 52490</strain>
    </source>
</reference>
<evidence type="ECO:0000256" key="1">
    <source>
        <dbReference type="SAM" id="MobiDB-lite"/>
    </source>
</evidence>
<feature type="region of interest" description="Disordered" evidence="1">
    <location>
        <begin position="35"/>
        <end position="75"/>
    </location>
</feature>
<dbReference type="RefSeq" id="WP_381505250.1">
    <property type="nucleotide sequence ID" value="NZ_JBHUOM010000023.1"/>
</dbReference>
<proteinExistence type="predicted"/>
<sequence length="75" mass="8438">MRKRVNPWVVVITAALTFGSLMAFVGPRSSGHYRGHWSHKHGYHQGNGYNRDETCDGNGPHSRNLTPKSDSAEFR</sequence>
<keyword evidence="3" id="KW-1185">Reference proteome</keyword>
<gene>
    <name evidence="2" type="ORF">ACFS25_21890</name>
</gene>
<comment type="caution">
    <text evidence="2">The sequence shown here is derived from an EMBL/GenBank/DDBJ whole genome shotgun (WGS) entry which is preliminary data.</text>
</comment>
<organism evidence="2 3">
    <name type="scientific">Spirosoma flavum</name>
    <dbReference type="NCBI Taxonomy" id="2048557"/>
    <lineage>
        <taxon>Bacteria</taxon>
        <taxon>Pseudomonadati</taxon>
        <taxon>Bacteroidota</taxon>
        <taxon>Cytophagia</taxon>
        <taxon>Cytophagales</taxon>
        <taxon>Cytophagaceae</taxon>
        <taxon>Spirosoma</taxon>
    </lineage>
</organism>
<accession>A0ABW6APB0</accession>
<evidence type="ECO:0000313" key="2">
    <source>
        <dbReference type="EMBL" id="MFD2936449.1"/>
    </source>
</evidence>
<name>A0ABW6APB0_9BACT</name>
<protein>
    <submittedName>
        <fullName evidence="2">Uncharacterized protein</fullName>
    </submittedName>
</protein>